<keyword evidence="1" id="KW-1185">Reference proteome</keyword>
<dbReference type="RefSeq" id="XP_075091601.1">
    <property type="nucleotide sequence ID" value="XM_075235500.1"/>
</dbReference>
<protein>
    <submittedName>
        <fullName evidence="2">Uncharacterized protein LOC142171796</fullName>
    </submittedName>
</protein>
<proteinExistence type="predicted"/>
<gene>
    <name evidence="2" type="primary">LOC142171796</name>
</gene>
<reference evidence="1" key="1">
    <citation type="journal article" date="2014" name="Nat. Commun.">
        <title>The tobacco genome sequence and its comparison with those of tomato and potato.</title>
        <authorList>
            <person name="Sierro N."/>
            <person name="Battey J.N."/>
            <person name="Ouadi S."/>
            <person name="Bakaher N."/>
            <person name="Bovet L."/>
            <person name="Willig A."/>
            <person name="Goepfert S."/>
            <person name="Peitsch M.C."/>
            <person name="Ivanov N.V."/>
        </authorList>
    </citation>
    <scope>NUCLEOTIDE SEQUENCE [LARGE SCALE GENOMIC DNA]</scope>
</reference>
<reference evidence="2" key="2">
    <citation type="submission" date="2025-08" db="UniProtKB">
        <authorList>
            <consortium name="RefSeq"/>
        </authorList>
    </citation>
    <scope>IDENTIFICATION</scope>
    <source>
        <tissue evidence="2">Leaf</tissue>
    </source>
</reference>
<evidence type="ECO:0000313" key="1">
    <source>
        <dbReference type="Proteomes" id="UP000790787"/>
    </source>
</evidence>
<organism evidence="1 2">
    <name type="scientific">Nicotiana tabacum</name>
    <name type="common">Common tobacco</name>
    <dbReference type="NCBI Taxonomy" id="4097"/>
    <lineage>
        <taxon>Eukaryota</taxon>
        <taxon>Viridiplantae</taxon>
        <taxon>Streptophyta</taxon>
        <taxon>Embryophyta</taxon>
        <taxon>Tracheophyta</taxon>
        <taxon>Spermatophyta</taxon>
        <taxon>Magnoliopsida</taxon>
        <taxon>eudicotyledons</taxon>
        <taxon>Gunneridae</taxon>
        <taxon>Pentapetalae</taxon>
        <taxon>asterids</taxon>
        <taxon>lamiids</taxon>
        <taxon>Solanales</taxon>
        <taxon>Solanaceae</taxon>
        <taxon>Nicotianoideae</taxon>
        <taxon>Nicotianeae</taxon>
        <taxon>Nicotiana</taxon>
    </lineage>
</organism>
<name>A0AC58T2Z2_TOBAC</name>
<dbReference type="Proteomes" id="UP000790787">
    <property type="component" value="Chromosome 17"/>
</dbReference>
<evidence type="ECO:0000313" key="2">
    <source>
        <dbReference type="RefSeq" id="XP_075091601.1"/>
    </source>
</evidence>
<sequence length="119" mass="13883">MIDYLQAKDYELWDMITDGLLSTLKKNTQGEDVPKTRVDCNADDFKNSIQGCSTAKKIWDTLRVAHERKVQVKRSRRSLLFSQYENIAMKDGETIQEMYTRFTTLTNELRSLGRIPTEE</sequence>
<accession>A0AC58T2Z2</accession>